<comment type="caution">
    <text evidence="2">The sequence shown here is derived from an EMBL/GenBank/DDBJ whole genome shotgun (WGS) entry which is preliminary data.</text>
</comment>
<keyword evidence="1" id="KW-0472">Membrane</keyword>
<evidence type="ECO:0000313" key="3">
    <source>
        <dbReference type="Proteomes" id="UP001152622"/>
    </source>
</evidence>
<proteinExistence type="predicted"/>
<evidence type="ECO:0000256" key="1">
    <source>
        <dbReference type="SAM" id="Phobius"/>
    </source>
</evidence>
<organism evidence="2 3">
    <name type="scientific">Synaphobranchus kaupii</name>
    <name type="common">Kaup's arrowtooth eel</name>
    <dbReference type="NCBI Taxonomy" id="118154"/>
    <lineage>
        <taxon>Eukaryota</taxon>
        <taxon>Metazoa</taxon>
        <taxon>Chordata</taxon>
        <taxon>Craniata</taxon>
        <taxon>Vertebrata</taxon>
        <taxon>Euteleostomi</taxon>
        <taxon>Actinopterygii</taxon>
        <taxon>Neopterygii</taxon>
        <taxon>Teleostei</taxon>
        <taxon>Anguilliformes</taxon>
        <taxon>Synaphobranchidae</taxon>
        <taxon>Synaphobranchus</taxon>
    </lineage>
</organism>
<name>A0A9Q1G7Q3_SYNKA</name>
<evidence type="ECO:0000313" key="2">
    <source>
        <dbReference type="EMBL" id="KAJ8377029.1"/>
    </source>
</evidence>
<protein>
    <submittedName>
        <fullName evidence="2">Uncharacterized protein</fullName>
    </submittedName>
</protein>
<keyword evidence="1" id="KW-1133">Transmembrane helix</keyword>
<dbReference type="EMBL" id="JAINUF010000002">
    <property type="protein sequence ID" value="KAJ8377029.1"/>
    <property type="molecule type" value="Genomic_DNA"/>
</dbReference>
<sequence length="66" mass="7011">MQTLTISEHWTHTIAYHIRLPVLHGVIITFLSALTLAISPAGTALATVRSPFGISVSLVSALSSLK</sequence>
<gene>
    <name evidence="2" type="ORF">SKAU_G00076090</name>
</gene>
<keyword evidence="3" id="KW-1185">Reference proteome</keyword>
<reference evidence="2" key="1">
    <citation type="journal article" date="2023" name="Science">
        <title>Genome structures resolve the early diversification of teleost fishes.</title>
        <authorList>
            <person name="Parey E."/>
            <person name="Louis A."/>
            <person name="Montfort J."/>
            <person name="Bouchez O."/>
            <person name="Roques C."/>
            <person name="Iampietro C."/>
            <person name="Lluch J."/>
            <person name="Castinel A."/>
            <person name="Donnadieu C."/>
            <person name="Desvignes T."/>
            <person name="Floi Bucao C."/>
            <person name="Jouanno E."/>
            <person name="Wen M."/>
            <person name="Mejri S."/>
            <person name="Dirks R."/>
            <person name="Jansen H."/>
            <person name="Henkel C."/>
            <person name="Chen W.J."/>
            <person name="Zahm M."/>
            <person name="Cabau C."/>
            <person name="Klopp C."/>
            <person name="Thompson A.W."/>
            <person name="Robinson-Rechavi M."/>
            <person name="Braasch I."/>
            <person name="Lecointre G."/>
            <person name="Bobe J."/>
            <person name="Postlethwait J.H."/>
            <person name="Berthelot C."/>
            <person name="Roest Crollius H."/>
            <person name="Guiguen Y."/>
        </authorList>
    </citation>
    <scope>NUCLEOTIDE SEQUENCE</scope>
    <source>
        <strain evidence="2">WJC10195</strain>
    </source>
</reference>
<keyword evidence="1" id="KW-0812">Transmembrane</keyword>
<dbReference type="Proteomes" id="UP001152622">
    <property type="component" value="Chromosome 2"/>
</dbReference>
<accession>A0A9Q1G7Q3</accession>
<feature type="transmembrane region" description="Helical" evidence="1">
    <location>
        <begin position="20"/>
        <end position="38"/>
    </location>
</feature>
<dbReference type="AlphaFoldDB" id="A0A9Q1G7Q3"/>